<dbReference type="Proteomes" id="UP000011131">
    <property type="component" value="Chromosome"/>
</dbReference>
<dbReference type="PATRIC" id="fig|1278073.3.peg.2798"/>
<sequence>MPCADASKPQMVAPGAVIASALAWQDGVSQPTLSQWLHEANRVAGMRRSPSPAETKPTTVAGRRQWMLEKKLRVLAQPYGVQGEELGTLLRSEGLHEAQWQER</sequence>
<gene>
    <name evidence="1" type="ordered locus">MYSTI_02749</name>
</gene>
<name>L7U8D3_MYXSD</name>
<dbReference type="HOGENOM" id="CLU_2260716_0_0_7"/>
<proteinExistence type="predicted"/>
<accession>L7U8D3</accession>
<dbReference type="KEGG" id="msd:MYSTI_02749"/>
<keyword evidence="2" id="KW-1185">Reference proteome</keyword>
<evidence type="ECO:0000313" key="1">
    <source>
        <dbReference type="EMBL" id="AGC44065.1"/>
    </source>
</evidence>
<reference evidence="1 2" key="1">
    <citation type="journal article" date="2013" name="Genome Announc.">
        <title>Complete genome sequence of Myxococcus stipitatus strain DSM 14675, a fruiting myxobacterium.</title>
        <authorList>
            <person name="Huntley S."/>
            <person name="Kneip S."/>
            <person name="Treuner-Lange A."/>
            <person name="Sogaard-Andersen L."/>
        </authorList>
    </citation>
    <scope>NUCLEOTIDE SEQUENCE [LARGE SCALE GENOMIC DNA]</scope>
    <source>
        <strain evidence="2">DSM 14675 / JCM 12634 / Mx s8</strain>
    </source>
</reference>
<evidence type="ECO:0000313" key="2">
    <source>
        <dbReference type="Proteomes" id="UP000011131"/>
    </source>
</evidence>
<dbReference type="EMBL" id="CP004025">
    <property type="protein sequence ID" value="AGC44065.1"/>
    <property type="molecule type" value="Genomic_DNA"/>
</dbReference>
<dbReference type="AlphaFoldDB" id="L7U8D3"/>
<protein>
    <submittedName>
        <fullName evidence="1">Transposase</fullName>
    </submittedName>
</protein>
<organism evidence="1 2">
    <name type="scientific">Myxococcus stipitatus (strain DSM 14675 / JCM 12634 / Mx s8)</name>
    <dbReference type="NCBI Taxonomy" id="1278073"/>
    <lineage>
        <taxon>Bacteria</taxon>
        <taxon>Pseudomonadati</taxon>
        <taxon>Myxococcota</taxon>
        <taxon>Myxococcia</taxon>
        <taxon>Myxococcales</taxon>
        <taxon>Cystobacterineae</taxon>
        <taxon>Myxococcaceae</taxon>
        <taxon>Myxococcus</taxon>
    </lineage>
</organism>